<dbReference type="Gene3D" id="3.40.50.300">
    <property type="entry name" value="P-loop containing nucleotide triphosphate hydrolases"/>
    <property type="match status" value="1"/>
</dbReference>
<evidence type="ECO:0000256" key="7">
    <source>
        <dbReference type="SAM" id="MobiDB-lite"/>
    </source>
</evidence>
<dbReference type="InterPro" id="IPR003593">
    <property type="entry name" value="AAA+_ATPase"/>
</dbReference>
<evidence type="ECO:0000259" key="8">
    <source>
        <dbReference type="PROSITE" id="PS50045"/>
    </source>
</evidence>
<keyword evidence="4" id="KW-0238">DNA-binding</keyword>
<evidence type="ECO:0000256" key="4">
    <source>
        <dbReference type="ARBA" id="ARBA00023125"/>
    </source>
</evidence>
<keyword evidence="5" id="KW-0804">Transcription</keyword>
<evidence type="ECO:0000256" key="6">
    <source>
        <dbReference type="PROSITE-ProRule" id="PRU00169"/>
    </source>
</evidence>
<dbReference type="RefSeq" id="WP_214176143.1">
    <property type="nucleotide sequence ID" value="NZ_JAHCVK010000007.1"/>
</dbReference>
<evidence type="ECO:0000256" key="3">
    <source>
        <dbReference type="ARBA" id="ARBA00023015"/>
    </source>
</evidence>
<dbReference type="PANTHER" id="PTHR32071:SF119">
    <property type="entry name" value="SIGMA L-DEPENDENT TRANSCRIPTIONAL REGULATOR YPLP-RELATED"/>
    <property type="match status" value="1"/>
</dbReference>
<dbReference type="InterPro" id="IPR011006">
    <property type="entry name" value="CheY-like_superfamily"/>
</dbReference>
<proteinExistence type="predicted"/>
<dbReference type="SMART" id="SM00382">
    <property type="entry name" value="AAA"/>
    <property type="match status" value="1"/>
</dbReference>
<keyword evidence="11" id="KW-1185">Reference proteome</keyword>
<dbReference type="PROSITE" id="PS50045">
    <property type="entry name" value="SIGMA54_INTERACT_4"/>
    <property type="match status" value="1"/>
</dbReference>
<dbReference type="Pfam" id="PF00072">
    <property type="entry name" value="Response_reg"/>
    <property type="match status" value="1"/>
</dbReference>
<feature type="domain" description="Sigma-54 factor interaction" evidence="8">
    <location>
        <begin position="141"/>
        <end position="370"/>
    </location>
</feature>
<evidence type="ECO:0000256" key="1">
    <source>
        <dbReference type="ARBA" id="ARBA00022741"/>
    </source>
</evidence>
<dbReference type="PROSITE" id="PS00676">
    <property type="entry name" value="SIGMA54_INTERACT_2"/>
    <property type="match status" value="1"/>
</dbReference>
<dbReference type="InterPro" id="IPR025943">
    <property type="entry name" value="Sigma_54_int_dom_ATP-bd_2"/>
</dbReference>
<dbReference type="CDD" id="cd00009">
    <property type="entry name" value="AAA"/>
    <property type="match status" value="1"/>
</dbReference>
<reference evidence="10 11" key="1">
    <citation type="submission" date="2021-05" db="EMBL/GenBank/DDBJ databases">
        <title>The draft genome of Geobacter luticola JCM 17780.</title>
        <authorList>
            <person name="Xu Z."/>
            <person name="Masuda Y."/>
            <person name="Itoh H."/>
            <person name="Senoo K."/>
        </authorList>
    </citation>
    <scope>NUCLEOTIDE SEQUENCE [LARGE SCALE GENOMIC DNA]</scope>
    <source>
        <strain evidence="10 11">JCM 17780</strain>
    </source>
</reference>
<evidence type="ECO:0000313" key="10">
    <source>
        <dbReference type="EMBL" id="MBT0654138.1"/>
    </source>
</evidence>
<dbReference type="InterPro" id="IPR002078">
    <property type="entry name" value="Sigma_54_int"/>
</dbReference>
<organism evidence="10 11">
    <name type="scientific">Geomobilimonas luticola</name>
    <dbReference type="NCBI Taxonomy" id="1114878"/>
    <lineage>
        <taxon>Bacteria</taxon>
        <taxon>Pseudomonadati</taxon>
        <taxon>Thermodesulfobacteriota</taxon>
        <taxon>Desulfuromonadia</taxon>
        <taxon>Geobacterales</taxon>
        <taxon>Geobacteraceae</taxon>
        <taxon>Geomobilimonas</taxon>
    </lineage>
</organism>
<dbReference type="Gene3D" id="3.40.50.2300">
    <property type="match status" value="1"/>
</dbReference>
<evidence type="ECO:0000313" key="11">
    <source>
        <dbReference type="Proteomes" id="UP000756860"/>
    </source>
</evidence>
<dbReference type="InterPro" id="IPR025662">
    <property type="entry name" value="Sigma_54_int_dom_ATP-bd_1"/>
</dbReference>
<dbReference type="Gene3D" id="1.10.10.60">
    <property type="entry name" value="Homeodomain-like"/>
    <property type="match status" value="1"/>
</dbReference>
<dbReference type="InterPro" id="IPR058031">
    <property type="entry name" value="AAA_lid_NorR"/>
</dbReference>
<dbReference type="InterPro" id="IPR025944">
    <property type="entry name" value="Sigma_54_int_dom_CS"/>
</dbReference>
<dbReference type="SUPFAM" id="SSF52540">
    <property type="entry name" value="P-loop containing nucleoside triphosphate hydrolases"/>
    <property type="match status" value="1"/>
</dbReference>
<dbReference type="EMBL" id="JAHCVK010000007">
    <property type="protein sequence ID" value="MBT0654138.1"/>
    <property type="molecule type" value="Genomic_DNA"/>
</dbReference>
<dbReference type="Pfam" id="PF25601">
    <property type="entry name" value="AAA_lid_14"/>
    <property type="match status" value="1"/>
</dbReference>
<feature type="region of interest" description="Disordered" evidence="7">
    <location>
        <begin position="123"/>
        <end position="142"/>
    </location>
</feature>
<evidence type="ECO:0000256" key="5">
    <source>
        <dbReference type="ARBA" id="ARBA00023163"/>
    </source>
</evidence>
<comment type="caution">
    <text evidence="6">Lacks conserved residue(s) required for the propagation of feature annotation.</text>
</comment>
<dbReference type="InterPro" id="IPR027417">
    <property type="entry name" value="P-loop_NTPase"/>
</dbReference>
<dbReference type="PROSITE" id="PS00688">
    <property type="entry name" value="SIGMA54_INTERACT_3"/>
    <property type="match status" value="1"/>
</dbReference>
<dbReference type="PANTHER" id="PTHR32071">
    <property type="entry name" value="TRANSCRIPTIONAL REGULATORY PROTEIN"/>
    <property type="match status" value="1"/>
</dbReference>
<dbReference type="InterPro" id="IPR001789">
    <property type="entry name" value="Sig_transdc_resp-reg_receiver"/>
</dbReference>
<dbReference type="Pfam" id="PF00158">
    <property type="entry name" value="Sigma54_activat"/>
    <property type="match status" value="1"/>
</dbReference>
<dbReference type="PROSITE" id="PS00675">
    <property type="entry name" value="SIGMA54_INTERACT_1"/>
    <property type="match status" value="1"/>
</dbReference>
<dbReference type="Pfam" id="PF02954">
    <property type="entry name" value="HTH_8"/>
    <property type="match status" value="1"/>
</dbReference>
<protein>
    <submittedName>
        <fullName evidence="10">Sigma-54 dependent transcriptional regulator</fullName>
    </submittedName>
</protein>
<dbReference type="Proteomes" id="UP000756860">
    <property type="component" value="Unassembled WGS sequence"/>
</dbReference>
<dbReference type="SUPFAM" id="SSF46689">
    <property type="entry name" value="Homeodomain-like"/>
    <property type="match status" value="1"/>
</dbReference>
<keyword evidence="2" id="KW-0067">ATP-binding</keyword>
<dbReference type="InterPro" id="IPR002197">
    <property type="entry name" value="HTH_Fis"/>
</dbReference>
<keyword evidence="3" id="KW-0805">Transcription regulation</keyword>
<dbReference type="InterPro" id="IPR009057">
    <property type="entry name" value="Homeodomain-like_sf"/>
</dbReference>
<gene>
    <name evidence="10" type="ORF">KI810_13825</name>
</gene>
<name>A0ABS5SFJ7_9BACT</name>
<accession>A0ABS5SFJ7</accession>
<dbReference type="PROSITE" id="PS50110">
    <property type="entry name" value="RESPONSE_REGULATORY"/>
    <property type="match status" value="1"/>
</dbReference>
<dbReference type="SMART" id="SM00448">
    <property type="entry name" value="REC"/>
    <property type="match status" value="1"/>
</dbReference>
<feature type="domain" description="Response regulatory" evidence="9">
    <location>
        <begin position="2"/>
        <end position="116"/>
    </location>
</feature>
<dbReference type="SUPFAM" id="SSF52172">
    <property type="entry name" value="CheY-like"/>
    <property type="match status" value="1"/>
</dbReference>
<dbReference type="Gene3D" id="1.10.8.60">
    <property type="match status" value="1"/>
</dbReference>
<dbReference type="PRINTS" id="PR01590">
    <property type="entry name" value="HTHFIS"/>
</dbReference>
<evidence type="ECO:0000259" key="9">
    <source>
        <dbReference type="PROSITE" id="PS50110"/>
    </source>
</evidence>
<keyword evidence="1" id="KW-0547">Nucleotide-binding</keyword>
<sequence length="449" mass="49767">MRALVIDRADRTRAQLCGFLRNRGYEVAVADTGEEGKRLTKEFVPTVAFVAQHLPDMGGDLLIPPLTSQDAGTRVMILAEAVELDKAVHAMKHGAEYYFAKPLDFDHVGMILDGVEALQHSSRENELSRRLDRRKSSRTPTIGESPQIIKVQRLIKLLSQNPTTPVLIMGESGSGKELVARSIHELSLVSGPLVEINCASLSEALLESELFGHEKGAFTDAKVQKKGLFEIAAGGTIFFDELGEMPLTIQAKLLKVLDTHLFRRVGGTTDIRSSARFMAATNRDLPLLVREGKFREDLYYRINVLPIKLPSLRDRGNDILLLADHYVRLLGDSMGRGYMRLAPPVEDMLLAYRWPGNVRELRNVVERALILAGNGPIAPEHLPSEIRGIPSVGKSGGENTRLLPLWQVEEEHIRQVLHATNDNHSRTAAILGISRSTLLAKLKRMAQVP</sequence>
<comment type="caution">
    <text evidence="10">The sequence shown here is derived from an EMBL/GenBank/DDBJ whole genome shotgun (WGS) entry which is preliminary data.</text>
</comment>
<evidence type="ECO:0000256" key="2">
    <source>
        <dbReference type="ARBA" id="ARBA00022840"/>
    </source>
</evidence>